<feature type="compositionally biased region" description="Polar residues" evidence="1">
    <location>
        <begin position="110"/>
        <end position="139"/>
    </location>
</feature>
<dbReference type="EMBL" id="HBUF01081008">
    <property type="protein sequence ID" value="CAG6632886.1"/>
    <property type="molecule type" value="Transcribed_RNA"/>
</dbReference>
<evidence type="ECO:0000313" key="2">
    <source>
        <dbReference type="EMBL" id="CAG6632886.1"/>
    </source>
</evidence>
<evidence type="ECO:0000256" key="1">
    <source>
        <dbReference type="SAM" id="MobiDB-lite"/>
    </source>
</evidence>
<sequence length="166" mass="19068">MTFAVYCSPPAGYFTFDIVPHNERSPLFTIGHFEILAKTFHQTKKLRFEYFRTAAMNSSSKAELENIPYLQFREGDDLLSKLQTIQSEIFKDSDLVKDINDLTRKLNQKPEVSSNQNRLGSQNRLGIQNRPRSSSLTRTKSKIQNILGSLSLERAKSKIQNLLQKN</sequence>
<accession>A0A8D8QJ69</accession>
<reference evidence="2" key="1">
    <citation type="submission" date="2021-05" db="EMBL/GenBank/DDBJ databases">
        <authorList>
            <person name="Alioto T."/>
            <person name="Alioto T."/>
            <person name="Gomez Garrido J."/>
        </authorList>
    </citation>
    <scope>NUCLEOTIDE SEQUENCE</scope>
</reference>
<dbReference type="AlphaFoldDB" id="A0A8D8QJ69"/>
<name>A0A8D8QJ69_9HEMI</name>
<organism evidence="2">
    <name type="scientific">Cacopsylla melanoneura</name>
    <dbReference type="NCBI Taxonomy" id="428564"/>
    <lineage>
        <taxon>Eukaryota</taxon>
        <taxon>Metazoa</taxon>
        <taxon>Ecdysozoa</taxon>
        <taxon>Arthropoda</taxon>
        <taxon>Hexapoda</taxon>
        <taxon>Insecta</taxon>
        <taxon>Pterygota</taxon>
        <taxon>Neoptera</taxon>
        <taxon>Paraneoptera</taxon>
        <taxon>Hemiptera</taxon>
        <taxon>Sternorrhyncha</taxon>
        <taxon>Psylloidea</taxon>
        <taxon>Psyllidae</taxon>
        <taxon>Psyllinae</taxon>
        <taxon>Cacopsylla</taxon>
    </lineage>
</organism>
<feature type="region of interest" description="Disordered" evidence="1">
    <location>
        <begin position="109"/>
        <end position="139"/>
    </location>
</feature>
<proteinExistence type="predicted"/>
<protein>
    <submittedName>
        <fullName evidence="2">Uncharacterized protein</fullName>
    </submittedName>
</protein>